<evidence type="ECO:0000256" key="3">
    <source>
        <dbReference type="ARBA" id="ARBA00022603"/>
    </source>
</evidence>
<keyword evidence="4 7" id="KW-0808">Transferase</keyword>
<keyword evidence="8" id="KW-1185">Reference proteome</keyword>
<dbReference type="GO" id="GO:1904047">
    <property type="term" value="F:S-adenosyl-L-methionine binding"/>
    <property type="evidence" value="ECO:0007669"/>
    <property type="project" value="TreeGrafter"/>
</dbReference>
<dbReference type="PRINTS" id="PR00505">
    <property type="entry name" value="D12N6MTFRASE"/>
</dbReference>
<keyword evidence="5" id="KW-0949">S-adenosyl-L-methionine</keyword>
<dbReference type="GO" id="GO:0009007">
    <property type="term" value="F:site-specific DNA-methyltransferase (adenine-specific) activity"/>
    <property type="evidence" value="ECO:0007669"/>
    <property type="project" value="UniProtKB-EC"/>
</dbReference>
<accession>U7UN91</accession>
<dbReference type="Proteomes" id="UP000017090">
    <property type="component" value="Unassembled WGS sequence"/>
</dbReference>
<dbReference type="GO" id="GO:0043565">
    <property type="term" value="F:sequence-specific DNA binding"/>
    <property type="evidence" value="ECO:0007669"/>
    <property type="project" value="TreeGrafter"/>
</dbReference>
<evidence type="ECO:0000313" key="7">
    <source>
        <dbReference type="EMBL" id="ERT60780.1"/>
    </source>
</evidence>
<name>U7UN91_9FIRM</name>
<dbReference type="AlphaFoldDB" id="U7UN91"/>
<dbReference type="Gene3D" id="3.40.50.150">
    <property type="entry name" value="Vaccinia Virus protein VP39"/>
    <property type="match status" value="1"/>
</dbReference>
<sequence>MPRTKSILRYPGGKTQLAKFVEHLIHLNNLNSPIYCEPFSGGSGVSMELLLSNKVDSIILNDYDVAIYSVWYAVLHESERLIHDILTTPITMTEWINQKSIYDKLRENQTYDYRLAFSTLFLNRTNRAGIITGGPIGGYEQNSKYKLNCRFNKDALAKKVADISAQRDRIRLYMLDAKELIHNVLLNISPKYLFTFFDPPYYTQGQLLYKNSFKHDDHVFLYNAIREMDLYHWITTYDHCDKIAEIYSDLPTHTYTLQYSARITRKEKEYLYSSPNTQIESFDKVILQ</sequence>
<dbReference type="GO" id="GO:0032259">
    <property type="term" value="P:methylation"/>
    <property type="evidence" value="ECO:0007669"/>
    <property type="project" value="UniProtKB-KW"/>
</dbReference>
<reference evidence="7 8" key="1">
    <citation type="submission" date="2013-09" db="EMBL/GenBank/DDBJ databases">
        <authorList>
            <person name="Durkin A.S."/>
            <person name="Haft D.R."/>
            <person name="McCorrison J."/>
            <person name="Torralba M."/>
            <person name="Gillis M."/>
            <person name="Haft D.H."/>
            <person name="Methe B."/>
            <person name="Sutton G."/>
            <person name="Nelson K.E."/>
        </authorList>
    </citation>
    <scope>NUCLEOTIDE SEQUENCE [LARGE SCALE GENOMIC DNA]</scope>
    <source>
        <strain evidence="7 8">BV3C16-1</strain>
    </source>
</reference>
<dbReference type="InterPro" id="IPR012327">
    <property type="entry name" value="MeTrfase_D12"/>
</dbReference>
<comment type="catalytic activity">
    <reaction evidence="6">
        <text>a 2'-deoxyadenosine in DNA + S-adenosyl-L-methionine = an N(6)-methyl-2'-deoxyadenosine in DNA + S-adenosyl-L-homocysteine + H(+)</text>
        <dbReference type="Rhea" id="RHEA:15197"/>
        <dbReference type="Rhea" id="RHEA-COMP:12418"/>
        <dbReference type="Rhea" id="RHEA-COMP:12419"/>
        <dbReference type="ChEBI" id="CHEBI:15378"/>
        <dbReference type="ChEBI" id="CHEBI:57856"/>
        <dbReference type="ChEBI" id="CHEBI:59789"/>
        <dbReference type="ChEBI" id="CHEBI:90615"/>
        <dbReference type="ChEBI" id="CHEBI:90616"/>
        <dbReference type="EC" id="2.1.1.72"/>
    </reaction>
</comment>
<dbReference type="InterPro" id="IPR029063">
    <property type="entry name" value="SAM-dependent_MTases_sf"/>
</dbReference>
<organism evidence="7 8">
    <name type="scientific">Megasphaera vaginalis</name>
    <name type="common">ex Srinivasan et al. 2021</name>
    <dbReference type="NCBI Taxonomy" id="1111454"/>
    <lineage>
        <taxon>Bacteria</taxon>
        <taxon>Bacillati</taxon>
        <taxon>Bacillota</taxon>
        <taxon>Negativicutes</taxon>
        <taxon>Veillonellales</taxon>
        <taxon>Veillonellaceae</taxon>
        <taxon>Megasphaera</taxon>
    </lineage>
</organism>
<dbReference type="EC" id="2.1.1.72" evidence="2"/>
<dbReference type="PANTHER" id="PTHR30481:SF2">
    <property type="entry name" value="SITE-SPECIFIC DNA-METHYLTRANSFERASE (ADENINE-SPECIFIC)"/>
    <property type="match status" value="1"/>
</dbReference>
<dbReference type="InterPro" id="IPR023095">
    <property type="entry name" value="Ade_MeTrfase_dom_2"/>
</dbReference>
<dbReference type="eggNOG" id="COG0338">
    <property type="taxonomic scope" value="Bacteria"/>
</dbReference>
<proteinExistence type="inferred from homology"/>
<evidence type="ECO:0000256" key="4">
    <source>
        <dbReference type="ARBA" id="ARBA00022679"/>
    </source>
</evidence>
<comment type="caution">
    <text evidence="7">The sequence shown here is derived from an EMBL/GenBank/DDBJ whole genome shotgun (WGS) entry which is preliminary data.</text>
</comment>
<dbReference type="GO" id="GO:0009307">
    <property type="term" value="P:DNA restriction-modification system"/>
    <property type="evidence" value="ECO:0007669"/>
    <property type="project" value="InterPro"/>
</dbReference>
<dbReference type="PANTHER" id="PTHR30481">
    <property type="entry name" value="DNA ADENINE METHYLASE"/>
    <property type="match status" value="1"/>
</dbReference>
<evidence type="ECO:0000256" key="1">
    <source>
        <dbReference type="ARBA" id="ARBA00006594"/>
    </source>
</evidence>
<dbReference type="Pfam" id="PF02086">
    <property type="entry name" value="MethyltransfD12"/>
    <property type="match status" value="1"/>
</dbReference>
<gene>
    <name evidence="7" type="ORF">HMPREF1250_0290</name>
</gene>
<evidence type="ECO:0000256" key="5">
    <source>
        <dbReference type="ARBA" id="ARBA00022691"/>
    </source>
</evidence>
<dbReference type="PATRIC" id="fig|1111454.3.peg.769"/>
<evidence type="ECO:0000256" key="6">
    <source>
        <dbReference type="ARBA" id="ARBA00047942"/>
    </source>
</evidence>
<dbReference type="PIRSF" id="PIRSF000398">
    <property type="entry name" value="M_m6A_EcoRV"/>
    <property type="match status" value="1"/>
</dbReference>
<dbReference type="GO" id="GO:0006298">
    <property type="term" value="P:mismatch repair"/>
    <property type="evidence" value="ECO:0007669"/>
    <property type="project" value="TreeGrafter"/>
</dbReference>
<dbReference type="EMBL" id="AWXA01000015">
    <property type="protein sequence ID" value="ERT60780.1"/>
    <property type="molecule type" value="Genomic_DNA"/>
</dbReference>
<dbReference type="OrthoDB" id="1632179at2"/>
<dbReference type="SUPFAM" id="SSF53335">
    <property type="entry name" value="S-adenosyl-L-methionine-dependent methyltransferases"/>
    <property type="match status" value="1"/>
</dbReference>
<evidence type="ECO:0000313" key="8">
    <source>
        <dbReference type="Proteomes" id="UP000017090"/>
    </source>
</evidence>
<comment type="similarity">
    <text evidence="1">Belongs to the N(4)/N(6)-methyltransferase family.</text>
</comment>
<keyword evidence="3 7" id="KW-0489">Methyltransferase</keyword>
<dbReference type="STRING" id="1111454.HMPREF1250_0290"/>
<dbReference type="RefSeq" id="WP_023053266.1">
    <property type="nucleotide sequence ID" value="NZ_AWXA01000015.1"/>
</dbReference>
<dbReference type="InterPro" id="IPR012263">
    <property type="entry name" value="M_m6A_EcoRV"/>
</dbReference>
<evidence type="ECO:0000256" key="2">
    <source>
        <dbReference type="ARBA" id="ARBA00011900"/>
    </source>
</evidence>
<protein>
    <recommendedName>
        <fullName evidence="2">site-specific DNA-methyltransferase (adenine-specific)</fullName>
        <ecNumber evidence="2">2.1.1.72</ecNumber>
    </recommendedName>
</protein>
<dbReference type="Gene3D" id="1.10.1020.10">
    <property type="entry name" value="Adenine-specific Methyltransferase, Domain 2"/>
    <property type="match status" value="1"/>
</dbReference>